<evidence type="ECO:0000259" key="1">
    <source>
        <dbReference type="PROSITE" id="PS50041"/>
    </source>
</evidence>
<feature type="domain" description="C-type lectin" evidence="1">
    <location>
        <begin position="170"/>
        <end position="319"/>
    </location>
</feature>
<comment type="caution">
    <text evidence="2">The sequence shown here is derived from an EMBL/GenBank/DDBJ whole genome shotgun (WGS) entry which is preliminary data.</text>
</comment>
<dbReference type="Pfam" id="PF00059">
    <property type="entry name" value="Lectin_C"/>
    <property type="match status" value="2"/>
</dbReference>
<organism evidence="2 3">
    <name type="scientific">Muraenolepis orangiensis</name>
    <name type="common">Patagonian moray cod</name>
    <dbReference type="NCBI Taxonomy" id="630683"/>
    <lineage>
        <taxon>Eukaryota</taxon>
        <taxon>Metazoa</taxon>
        <taxon>Chordata</taxon>
        <taxon>Craniata</taxon>
        <taxon>Vertebrata</taxon>
        <taxon>Euteleostomi</taxon>
        <taxon>Actinopterygii</taxon>
        <taxon>Neopterygii</taxon>
        <taxon>Teleostei</taxon>
        <taxon>Neoteleostei</taxon>
        <taxon>Acanthomorphata</taxon>
        <taxon>Zeiogadaria</taxon>
        <taxon>Gadariae</taxon>
        <taxon>Gadiformes</taxon>
        <taxon>Muraenolepidoidei</taxon>
        <taxon>Muraenolepididae</taxon>
        <taxon>Muraenolepis</taxon>
    </lineage>
</organism>
<dbReference type="InterPro" id="IPR016187">
    <property type="entry name" value="CTDL_fold"/>
</dbReference>
<feature type="domain" description="C-type lectin" evidence="1">
    <location>
        <begin position="26"/>
        <end position="123"/>
    </location>
</feature>
<sequence length="372" mass="43327">MENNQYLSSRYCHQLYPFYCSPETRYPNKHYQPTNWSTAQNICQEHGGELSTVTNITFDTYNMIGWVGLHKDPYGIWRWTDEPSNFFNWERGEPIDTDCGVSEVGHKGWFGIGCHRSCHFVCYGDNLVMVREQRTWEEARQHCLDLGVEYDLLSSQYDHKHASRQVQEAVTNEKKTWEEARTHCQNEYIDLITLSPENEKIITSLVNESMAPLKGGQVWIGLNRDPANKRQWTWTETRDPLPNLKCEISSVTNSTFEYNMTWIGLHRDPDGIWRWTDEPSNSFNWGEGQPTETDCGSFIVGHKGWFGFPCALRLGFVCYGDNLVMVREQRTWEEARQHCLDLGVEYDLLSSQYGHKYASRQVQEAVTNEVCI</sequence>
<dbReference type="InterPro" id="IPR016186">
    <property type="entry name" value="C-type_lectin-like/link_sf"/>
</dbReference>
<proteinExistence type="predicted"/>
<keyword evidence="3" id="KW-1185">Reference proteome</keyword>
<dbReference type="SUPFAM" id="SSF56436">
    <property type="entry name" value="C-type lectin-like"/>
    <property type="match status" value="3"/>
</dbReference>
<dbReference type="AlphaFoldDB" id="A0A9Q0E4Q0"/>
<dbReference type="PROSITE" id="PS50041">
    <property type="entry name" value="C_TYPE_LECTIN_2"/>
    <property type="match status" value="2"/>
</dbReference>
<evidence type="ECO:0000313" key="3">
    <source>
        <dbReference type="Proteomes" id="UP001148018"/>
    </source>
</evidence>
<reference evidence="2" key="1">
    <citation type="submission" date="2022-07" db="EMBL/GenBank/DDBJ databases">
        <title>Chromosome-level genome of Muraenolepis orangiensis.</title>
        <authorList>
            <person name="Kim J."/>
        </authorList>
    </citation>
    <scope>NUCLEOTIDE SEQUENCE</scope>
    <source>
        <strain evidence="2">KU_S4_2022</strain>
        <tissue evidence="2">Muscle</tissue>
    </source>
</reference>
<dbReference type="Gene3D" id="3.10.100.10">
    <property type="entry name" value="Mannose-Binding Protein A, subunit A"/>
    <property type="match status" value="3"/>
</dbReference>
<protein>
    <recommendedName>
        <fullName evidence="1">C-type lectin domain-containing protein</fullName>
    </recommendedName>
</protein>
<evidence type="ECO:0000313" key="2">
    <source>
        <dbReference type="EMBL" id="KAJ3598007.1"/>
    </source>
</evidence>
<dbReference type="SMART" id="SM00034">
    <property type="entry name" value="CLECT"/>
    <property type="match status" value="2"/>
</dbReference>
<dbReference type="InterPro" id="IPR001304">
    <property type="entry name" value="C-type_lectin-like"/>
</dbReference>
<gene>
    <name evidence="2" type="ORF">NHX12_001522</name>
</gene>
<dbReference type="CDD" id="cd00037">
    <property type="entry name" value="CLECT"/>
    <property type="match status" value="2"/>
</dbReference>
<dbReference type="OrthoDB" id="8935730at2759"/>
<dbReference type="PANTHER" id="PTHR45784:SF3">
    <property type="entry name" value="C-TYPE LECTIN DOMAIN FAMILY 4 MEMBER K-LIKE-RELATED"/>
    <property type="match status" value="1"/>
</dbReference>
<accession>A0A9Q0E4Q0</accession>
<dbReference type="Proteomes" id="UP001148018">
    <property type="component" value="Unassembled WGS sequence"/>
</dbReference>
<name>A0A9Q0E4Q0_9TELE</name>
<dbReference type="EMBL" id="JANIIK010000109">
    <property type="protein sequence ID" value="KAJ3598007.1"/>
    <property type="molecule type" value="Genomic_DNA"/>
</dbReference>
<dbReference type="PANTHER" id="PTHR45784">
    <property type="entry name" value="C-TYPE LECTIN DOMAIN FAMILY 20 MEMBER A-RELATED"/>
    <property type="match status" value="1"/>
</dbReference>